<reference evidence="1 2" key="1">
    <citation type="submission" date="2015-03" db="EMBL/GenBank/DDBJ databases">
        <title>Genome assembly of Sandaracinus amylolyticus DSM 53668.</title>
        <authorList>
            <person name="Sharma G."/>
            <person name="Subramanian S."/>
        </authorList>
    </citation>
    <scope>NUCLEOTIDE SEQUENCE [LARGE SCALE GENOMIC DNA]</scope>
    <source>
        <strain evidence="1 2">DSM 53668</strain>
    </source>
</reference>
<dbReference type="InterPro" id="IPR011043">
    <property type="entry name" value="Gal_Oxase/kelch_b-propeller"/>
</dbReference>
<accession>A0A0F6YFJ5</accession>
<dbReference type="SUPFAM" id="SSF50965">
    <property type="entry name" value="Galactose oxidase, central domain"/>
    <property type="match status" value="1"/>
</dbReference>
<dbReference type="STRING" id="927083.DB32_000906"/>
<dbReference type="Proteomes" id="UP000034883">
    <property type="component" value="Chromosome"/>
</dbReference>
<name>A0A0F6YFJ5_9BACT</name>
<dbReference type="InterPro" id="IPR015915">
    <property type="entry name" value="Kelch-typ_b-propeller"/>
</dbReference>
<dbReference type="PROSITE" id="PS51257">
    <property type="entry name" value="PROKAR_LIPOPROTEIN"/>
    <property type="match status" value="1"/>
</dbReference>
<evidence type="ECO:0000313" key="1">
    <source>
        <dbReference type="EMBL" id="AKF03757.1"/>
    </source>
</evidence>
<dbReference type="RefSeq" id="WP_053231181.1">
    <property type="nucleotide sequence ID" value="NZ_CP011125.1"/>
</dbReference>
<dbReference type="KEGG" id="samy:DB32_000906"/>
<dbReference type="AlphaFoldDB" id="A0A0F6YFJ5"/>
<gene>
    <name evidence="1" type="ORF">DB32_000906</name>
</gene>
<proteinExistence type="predicted"/>
<keyword evidence="2" id="KW-1185">Reference proteome</keyword>
<dbReference type="Gene3D" id="2.120.10.80">
    <property type="entry name" value="Kelch-type beta propeller"/>
    <property type="match status" value="1"/>
</dbReference>
<sequence>MRRCLSILTSLAAIACSEPSDVIAPDAGPAIDAPLEPLDARTTDDAARADGGPIPTDVPAYIVDATPGEWTAIGVNTLADVAFDYGSVATPDGFRTGLQGLMDAWSGGTYARERHRLYVNGGGHRDYDGNEWYAFDVHAARWERVNDPSVYLETEATAGVFPDGAPIPIHTYDCLVYAPTTNSVYRMGAGGSPLRQAWEFSLDTLRWRAVPVEVLDPFGGTARWDPASESILLLQNAQHAAGFAHVDRFDPREPEATRLQQFGPTMSAVTGALDTTHGELVYTGNRVAPIRVVVATGVATPITTAGDTALEAMQGPGFTYDARRDRFTGWGVGDTRTLYHLSRSDWTWTTEVPSSGATPGAPNTNGVFGRFQYVPEYDVMILATTVSGPVMMWKPRDWSPPG</sequence>
<evidence type="ECO:0000313" key="2">
    <source>
        <dbReference type="Proteomes" id="UP000034883"/>
    </source>
</evidence>
<dbReference type="EMBL" id="CP011125">
    <property type="protein sequence ID" value="AKF03757.1"/>
    <property type="molecule type" value="Genomic_DNA"/>
</dbReference>
<organism evidence="1 2">
    <name type="scientific">Sandaracinus amylolyticus</name>
    <dbReference type="NCBI Taxonomy" id="927083"/>
    <lineage>
        <taxon>Bacteria</taxon>
        <taxon>Pseudomonadati</taxon>
        <taxon>Myxococcota</taxon>
        <taxon>Polyangia</taxon>
        <taxon>Polyangiales</taxon>
        <taxon>Sandaracinaceae</taxon>
        <taxon>Sandaracinus</taxon>
    </lineage>
</organism>
<protein>
    <submittedName>
        <fullName evidence="1">Uncharacterized protein</fullName>
    </submittedName>
</protein>